<dbReference type="InterPro" id="IPR024822">
    <property type="entry name" value="Coilin"/>
</dbReference>
<dbReference type="InterPro" id="IPR056398">
    <property type="entry name" value="Tudor_Coilin"/>
</dbReference>
<dbReference type="Pfam" id="PF15862">
    <property type="entry name" value="Coilin_N"/>
    <property type="match status" value="1"/>
</dbReference>
<feature type="compositionally biased region" description="Low complexity" evidence="1">
    <location>
        <begin position="293"/>
        <end position="305"/>
    </location>
</feature>
<evidence type="ECO:0000313" key="4">
    <source>
        <dbReference type="Ensembl" id="ENSPEMP00000024823.1"/>
    </source>
</evidence>
<keyword evidence="5" id="KW-1185">Reference proteome</keyword>
<sequence length="568" mass="61765">MSKMAASETVRLRLQFDYPPPATPHCTVFWLLVDLNRCRVVTDLISLIRQRFGFSSGALLGLYLEGGLLPPAESARLVRDNDCLRVKLEDGGLPENLVISNGGDSHFVPRKAKKRAFKLVEDEETELGSKCSKKPWKKQEEGHSEKALGPETKQVPDEMGRARNKRKSKVTGSPAEEEEEAKKKSPKRKEKCEHKKQTKASKSSKTPAPKEWSPQNCSSPRGSPRSLTKARRKSNAGPKGSPGYLSESDSGPESAGDDHCSVTVQGGTFSEKLSAELLKDGPATKTAAATRQSSKSAFAFSSGKGKAARTSSSSSDSSSESEDQFVVSQNIPEGTSDFLKAAGLFAGQGCPELMVQTPGIMGWKTDSSRGRQTAGPSPSVPVSSSLGRGWGRGEDFLFGKGLRGRGVRGRGRGRGHAISCILNRSSESQKQKQLNDILTNSSIVIQNPVETHKKDYSLLPQLAAAPQVGEKIAFKLLELTSDYSPDVSDYKEGKILSHNPETQQVDIEVLSSLPALKEPGKFDLVYHNENGTEVVEYAVTQERRISVHWKELIDPRLIIDSSNSISSK</sequence>
<feature type="region of interest" description="Disordered" evidence="1">
    <location>
        <begin position="365"/>
        <end position="386"/>
    </location>
</feature>
<dbReference type="GeneTree" id="ENSGT00390000004832"/>
<feature type="region of interest" description="Disordered" evidence="1">
    <location>
        <begin position="282"/>
        <end position="326"/>
    </location>
</feature>
<feature type="compositionally biased region" description="Low complexity" evidence="1">
    <location>
        <begin position="376"/>
        <end position="385"/>
    </location>
</feature>
<protein>
    <submittedName>
        <fullName evidence="4">Coilin</fullName>
    </submittedName>
</protein>
<dbReference type="PANTHER" id="PTHR15197">
    <property type="entry name" value="COILIN P80"/>
    <property type="match status" value="1"/>
</dbReference>
<feature type="domain" description="Coilin tudor" evidence="3">
    <location>
        <begin position="453"/>
        <end position="547"/>
    </location>
</feature>
<dbReference type="GO" id="GO:0001650">
    <property type="term" value="C:fibrillar center"/>
    <property type="evidence" value="ECO:0007669"/>
    <property type="project" value="Ensembl"/>
</dbReference>
<reference evidence="4" key="2">
    <citation type="submission" date="2025-08" db="UniProtKB">
        <authorList>
            <consortium name="Ensembl"/>
        </authorList>
    </citation>
    <scope>IDENTIFICATION</scope>
</reference>
<feature type="region of interest" description="Disordered" evidence="1">
    <location>
        <begin position="128"/>
        <end position="267"/>
    </location>
</feature>
<organism evidence="4 5">
    <name type="scientific">Peromyscus maniculatus bairdii</name>
    <name type="common">Prairie deer mouse</name>
    <dbReference type="NCBI Taxonomy" id="230844"/>
    <lineage>
        <taxon>Eukaryota</taxon>
        <taxon>Metazoa</taxon>
        <taxon>Chordata</taxon>
        <taxon>Craniata</taxon>
        <taxon>Vertebrata</taxon>
        <taxon>Euteleostomi</taxon>
        <taxon>Mammalia</taxon>
        <taxon>Eutheria</taxon>
        <taxon>Euarchontoglires</taxon>
        <taxon>Glires</taxon>
        <taxon>Rodentia</taxon>
        <taxon>Myomorpha</taxon>
        <taxon>Muroidea</taxon>
        <taxon>Cricetidae</taxon>
        <taxon>Neotominae</taxon>
        <taxon>Peromyscus</taxon>
    </lineage>
</organism>
<evidence type="ECO:0000259" key="3">
    <source>
        <dbReference type="Pfam" id="PF23086"/>
    </source>
</evidence>
<dbReference type="PANTHER" id="PTHR15197:SF0">
    <property type="entry name" value="COILIN"/>
    <property type="match status" value="1"/>
</dbReference>
<feature type="compositionally biased region" description="Low complexity" evidence="1">
    <location>
        <begin position="200"/>
        <end position="210"/>
    </location>
</feature>
<dbReference type="GO" id="GO:0042802">
    <property type="term" value="F:identical protein binding"/>
    <property type="evidence" value="ECO:0007669"/>
    <property type="project" value="Ensembl"/>
</dbReference>
<dbReference type="GO" id="GO:0030619">
    <property type="term" value="F:U1 snRNA binding"/>
    <property type="evidence" value="ECO:0007669"/>
    <property type="project" value="TreeGrafter"/>
</dbReference>
<feature type="compositionally biased region" description="Basic and acidic residues" evidence="1">
    <location>
        <begin position="137"/>
        <end position="161"/>
    </location>
</feature>
<reference evidence="4 5" key="1">
    <citation type="submission" date="2018-10" db="EMBL/GenBank/DDBJ databases">
        <title>Improved assembly of the deer mouse Peromyscus maniculatus genome.</title>
        <authorList>
            <person name="Lassance J.-M."/>
            <person name="Hoekstra H.E."/>
        </authorList>
    </citation>
    <scope>NUCLEOTIDE SEQUENCE [LARGE SCALE GENOMIC DNA]</scope>
</reference>
<dbReference type="GO" id="GO:0030620">
    <property type="term" value="F:U2 snRNA binding"/>
    <property type="evidence" value="ECO:0007669"/>
    <property type="project" value="TreeGrafter"/>
</dbReference>
<proteinExistence type="predicted"/>
<dbReference type="Pfam" id="PF23086">
    <property type="entry name" value="Tudor_Coilin"/>
    <property type="match status" value="1"/>
</dbReference>
<evidence type="ECO:0000256" key="1">
    <source>
        <dbReference type="SAM" id="MobiDB-lite"/>
    </source>
</evidence>
<dbReference type="GO" id="GO:0000387">
    <property type="term" value="P:spliceosomal snRNP assembly"/>
    <property type="evidence" value="ECO:0007669"/>
    <property type="project" value="TreeGrafter"/>
</dbReference>
<dbReference type="Ensembl" id="ENSPEMT00000029206.2">
    <property type="protein sequence ID" value="ENSPEMP00000024823.1"/>
    <property type="gene ID" value="ENSPEMG00000021428.2"/>
</dbReference>
<reference evidence="4" key="3">
    <citation type="submission" date="2025-09" db="UniProtKB">
        <authorList>
            <consortium name="Ensembl"/>
        </authorList>
    </citation>
    <scope>IDENTIFICATION</scope>
</reference>
<dbReference type="InterPro" id="IPR031722">
    <property type="entry name" value="Coilin_N"/>
</dbReference>
<evidence type="ECO:0000259" key="2">
    <source>
        <dbReference type="Pfam" id="PF15862"/>
    </source>
</evidence>
<name>A0A8C8U934_PERMB</name>
<feature type="domain" description="Coilin N-terminal" evidence="2">
    <location>
        <begin position="10"/>
        <end position="140"/>
    </location>
</feature>
<dbReference type="Proteomes" id="UP000694547">
    <property type="component" value="Chromosome 8"/>
</dbReference>
<dbReference type="AlphaFoldDB" id="A0A8C8U934"/>
<dbReference type="GO" id="GO:0015030">
    <property type="term" value="C:Cajal body"/>
    <property type="evidence" value="ECO:0007669"/>
    <property type="project" value="Ensembl"/>
</dbReference>
<evidence type="ECO:0000313" key="5">
    <source>
        <dbReference type="Proteomes" id="UP000694547"/>
    </source>
</evidence>
<accession>A0A8C8U934</accession>